<sequence>MEALWNQLKLHRPPYRSWDISLKEYDSREFISTIDNILADLKTFDILHIEAALLSRLIYRMKSKFRSDKGFKNMEKVNRALLNYLNMSLEREFESLKDFIEINNGIISLPPKQSLEYVLVRMQGFAKLMCRVESSAIEAATILKTRLHTGQSWPVALLAYGIISRIWVLSRHITRKACAWYSNIHAFTETFESVGIPWLPENYHLPTNLSSWLNVPWINETLENIPIRTNWEKSIFDFIETNSNDEIKIQSMEEKTLQTVQKEKSVYEEDFDLGKPVARNTFQETLQAQSKEAKAGVEKCRQPKKKTKRDILEVFDIKSEKDLVKVLVAESHPTLDKLQWSVIVKRLRKLIMKLTENNTRDLSDKSFKKINRCLKKWTNLDNSE</sequence>
<evidence type="ECO:0000313" key="2">
    <source>
        <dbReference type="Proteomes" id="UP001239111"/>
    </source>
</evidence>
<dbReference type="EMBL" id="CM056743">
    <property type="protein sequence ID" value="KAJ8669378.1"/>
    <property type="molecule type" value="Genomic_DNA"/>
</dbReference>
<proteinExistence type="predicted"/>
<comment type="caution">
    <text evidence="1">The sequence shown here is derived from an EMBL/GenBank/DDBJ whole genome shotgun (WGS) entry which is preliminary data.</text>
</comment>
<dbReference type="Proteomes" id="UP001239111">
    <property type="component" value="Chromosome 3"/>
</dbReference>
<reference evidence="1" key="1">
    <citation type="submission" date="2023-04" db="EMBL/GenBank/DDBJ databases">
        <title>A chromosome-level genome assembly of the parasitoid wasp Eretmocerus hayati.</title>
        <authorList>
            <person name="Zhong Y."/>
            <person name="Liu S."/>
            <person name="Liu Y."/>
        </authorList>
    </citation>
    <scope>NUCLEOTIDE SEQUENCE</scope>
    <source>
        <strain evidence="1">ZJU_SS_LIU_2023</strain>
    </source>
</reference>
<name>A0ACC2NF20_9HYME</name>
<keyword evidence="2" id="KW-1185">Reference proteome</keyword>
<evidence type="ECO:0000313" key="1">
    <source>
        <dbReference type="EMBL" id="KAJ8669378.1"/>
    </source>
</evidence>
<accession>A0ACC2NF20</accession>
<organism evidence="1 2">
    <name type="scientific">Eretmocerus hayati</name>
    <dbReference type="NCBI Taxonomy" id="131215"/>
    <lineage>
        <taxon>Eukaryota</taxon>
        <taxon>Metazoa</taxon>
        <taxon>Ecdysozoa</taxon>
        <taxon>Arthropoda</taxon>
        <taxon>Hexapoda</taxon>
        <taxon>Insecta</taxon>
        <taxon>Pterygota</taxon>
        <taxon>Neoptera</taxon>
        <taxon>Endopterygota</taxon>
        <taxon>Hymenoptera</taxon>
        <taxon>Apocrita</taxon>
        <taxon>Proctotrupomorpha</taxon>
        <taxon>Chalcidoidea</taxon>
        <taxon>Aphelinidae</taxon>
        <taxon>Aphelininae</taxon>
        <taxon>Eretmocerus</taxon>
    </lineage>
</organism>
<gene>
    <name evidence="1" type="ORF">QAD02_000637</name>
</gene>
<protein>
    <submittedName>
        <fullName evidence="1">Uncharacterized protein</fullName>
    </submittedName>
</protein>